<dbReference type="CDD" id="cd03424">
    <property type="entry name" value="NUDIX_ADPRase_Nudt5_UGPPase_Nudt14"/>
    <property type="match status" value="1"/>
</dbReference>
<dbReference type="PANTHER" id="PTHR11839:SF18">
    <property type="entry name" value="NUDIX HYDROLASE DOMAIN-CONTAINING PROTEIN"/>
    <property type="match status" value="1"/>
</dbReference>
<keyword evidence="5" id="KW-1185">Reference proteome</keyword>
<proteinExistence type="predicted"/>
<dbReference type="PROSITE" id="PS51462">
    <property type="entry name" value="NUDIX"/>
    <property type="match status" value="1"/>
</dbReference>
<dbReference type="STRING" id="1121429.SAMN02745133_00394"/>
<dbReference type="Gene3D" id="3.90.79.10">
    <property type="entry name" value="Nucleoside Triphosphate Pyrophosphohydrolase"/>
    <property type="match status" value="1"/>
</dbReference>
<dbReference type="FunFam" id="3.90.79.10:FF:000024">
    <property type="entry name" value="ADP-ribose pyrophosphatase"/>
    <property type="match status" value="1"/>
</dbReference>
<dbReference type="SUPFAM" id="SSF55811">
    <property type="entry name" value="Nudix"/>
    <property type="match status" value="1"/>
</dbReference>
<comment type="cofactor">
    <cofactor evidence="1">
        <name>Mg(2+)</name>
        <dbReference type="ChEBI" id="CHEBI:18420"/>
    </cofactor>
</comment>
<evidence type="ECO:0000256" key="1">
    <source>
        <dbReference type="ARBA" id="ARBA00001946"/>
    </source>
</evidence>
<sequence length="179" mass="20070">MKDLREKTLSSKRVYEGRILNLRVDQVLLPNGKESGREVVEFSEAVTIVAVTEDKKVLLVTQYRYPVSEVLLEAPAGKMDPRENPVACARRELQEETGYTAGSLEKICEFYTTPGFTNELMHVFLARDLTPGEQSPDEDEFVQVEAVPLQDAIAMIYNGKIRDGKTIAGLLAAYNMLKE</sequence>
<dbReference type="PANTHER" id="PTHR11839">
    <property type="entry name" value="UDP/ADP-SUGAR PYROPHOSPHATASE"/>
    <property type="match status" value="1"/>
</dbReference>
<protein>
    <submittedName>
        <fullName evidence="4">ADP-ribose pyrophosphatase</fullName>
    </submittedName>
</protein>
<dbReference type="Pfam" id="PF00293">
    <property type="entry name" value="NUDIX"/>
    <property type="match status" value="1"/>
</dbReference>
<evidence type="ECO:0000256" key="2">
    <source>
        <dbReference type="ARBA" id="ARBA00022801"/>
    </source>
</evidence>
<evidence type="ECO:0000313" key="5">
    <source>
        <dbReference type="Proteomes" id="UP000184148"/>
    </source>
</evidence>
<dbReference type="InterPro" id="IPR020084">
    <property type="entry name" value="NUDIX_hydrolase_CS"/>
</dbReference>
<feature type="domain" description="Nudix hydrolase" evidence="3">
    <location>
        <begin position="41"/>
        <end position="169"/>
    </location>
</feature>
<evidence type="ECO:0000313" key="4">
    <source>
        <dbReference type="EMBL" id="SHE41010.1"/>
    </source>
</evidence>
<dbReference type="Proteomes" id="UP000184148">
    <property type="component" value="Unassembled WGS sequence"/>
</dbReference>
<dbReference type="InterPro" id="IPR000086">
    <property type="entry name" value="NUDIX_hydrolase_dom"/>
</dbReference>
<dbReference type="PROSITE" id="PS00893">
    <property type="entry name" value="NUDIX_BOX"/>
    <property type="match status" value="1"/>
</dbReference>
<dbReference type="GO" id="GO:0019693">
    <property type="term" value="P:ribose phosphate metabolic process"/>
    <property type="evidence" value="ECO:0007669"/>
    <property type="project" value="TreeGrafter"/>
</dbReference>
<evidence type="ECO:0000259" key="3">
    <source>
        <dbReference type="PROSITE" id="PS51462"/>
    </source>
</evidence>
<dbReference type="GO" id="GO:0006753">
    <property type="term" value="P:nucleoside phosphate metabolic process"/>
    <property type="evidence" value="ECO:0007669"/>
    <property type="project" value="TreeGrafter"/>
</dbReference>
<dbReference type="GO" id="GO:0005829">
    <property type="term" value="C:cytosol"/>
    <property type="evidence" value="ECO:0007669"/>
    <property type="project" value="TreeGrafter"/>
</dbReference>
<dbReference type="InterPro" id="IPR015797">
    <property type="entry name" value="NUDIX_hydrolase-like_dom_sf"/>
</dbReference>
<keyword evidence="2" id="KW-0378">Hydrolase</keyword>
<dbReference type="RefSeq" id="WP_073234853.1">
    <property type="nucleotide sequence ID" value="NZ_FQUY01000001.1"/>
</dbReference>
<name>A0A1M4T9C1_9FIRM</name>
<dbReference type="EMBL" id="FQUY01000001">
    <property type="protein sequence ID" value="SHE41010.1"/>
    <property type="molecule type" value="Genomic_DNA"/>
</dbReference>
<gene>
    <name evidence="4" type="ORF">SAMN02745133_00394</name>
</gene>
<dbReference type="GO" id="GO:0016787">
    <property type="term" value="F:hydrolase activity"/>
    <property type="evidence" value="ECO:0007669"/>
    <property type="project" value="UniProtKB-KW"/>
</dbReference>
<reference evidence="5" key="1">
    <citation type="submission" date="2016-11" db="EMBL/GenBank/DDBJ databases">
        <authorList>
            <person name="Varghese N."/>
            <person name="Submissions S."/>
        </authorList>
    </citation>
    <scope>NUCLEOTIDE SEQUENCE [LARGE SCALE GENOMIC DNA]</scope>
    <source>
        <strain evidence="5">DSM 12395</strain>
    </source>
</reference>
<dbReference type="AlphaFoldDB" id="A0A1M4T9C1"/>
<dbReference type="OrthoDB" id="9806150at2"/>
<organism evidence="4 5">
    <name type="scientific">Desulforamulus putei DSM 12395</name>
    <dbReference type="NCBI Taxonomy" id="1121429"/>
    <lineage>
        <taxon>Bacteria</taxon>
        <taxon>Bacillati</taxon>
        <taxon>Bacillota</taxon>
        <taxon>Clostridia</taxon>
        <taxon>Eubacteriales</taxon>
        <taxon>Peptococcaceae</taxon>
        <taxon>Desulforamulus</taxon>
    </lineage>
</organism>
<accession>A0A1M4T9C1</accession>